<dbReference type="InParanoid" id="A0A6P9D8R7"/>
<dbReference type="GO" id="GO:0005524">
    <property type="term" value="F:ATP binding"/>
    <property type="evidence" value="ECO:0007669"/>
    <property type="project" value="UniProtKB-KW"/>
</dbReference>
<reference evidence="6" key="1">
    <citation type="submission" date="2025-08" db="UniProtKB">
        <authorList>
            <consortium name="RefSeq"/>
        </authorList>
    </citation>
    <scope>IDENTIFICATION</scope>
    <source>
        <tissue evidence="6">Blood</tissue>
    </source>
</reference>
<dbReference type="InterPro" id="IPR004344">
    <property type="entry name" value="TTL/TTLL_fam"/>
</dbReference>
<keyword evidence="3" id="KW-0067">ATP-binding</keyword>
<dbReference type="PROSITE" id="PS51221">
    <property type="entry name" value="TTL"/>
    <property type="match status" value="1"/>
</dbReference>
<organism evidence="5 6">
    <name type="scientific">Pantherophis guttatus</name>
    <name type="common">Corn snake</name>
    <name type="synonym">Elaphe guttata</name>
    <dbReference type="NCBI Taxonomy" id="94885"/>
    <lineage>
        <taxon>Eukaryota</taxon>
        <taxon>Metazoa</taxon>
        <taxon>Chordata</taxon>
        <taxon>Craniata</taxon>
        <taxon>Vertebrata</taxon>
        <taxon>Euteleostomi</taxon>
        <taxon>Lepidosauria</taxon>
        <taxon>Squamata</taxon>
        <taxon>Bifurcata</taxon>
        <taxon>Unidentata</taxon>
        <taxon>Episquamata</taxon>
        <taxon>Toxicofera</taxon>
        <taxon>Serpentes</taxon>
        <taxon>Colubroidea</taxon>
        <taxon>Colubridae</taxon>
        <taxon>Colubrinae</taxon>
        <taxon>Pantherophis</taxon>
    </lineage>
</organism>
<feature type="region of interest" description="Disordered" evidence="4">
    <location>
        <begin position="424"/>
        <end position="443"/>
    </location>
</feature>
<evidence type="ECO:0000313" key="5">
    <source>
        <dbReference type="Proteomes" id="UP001652622"/>
    </source>
</evidence>
<dbReference type="GO" id="GO:0000226">
    <property type="term" value="P:microtubule cytoskeleton organization"/>
    <property type="evidence" value="ECO:0007669"/>
    <property type="project" value="TreeGrafter"/>
</dbReference>
<dbReference type="GO" id="GO:0036064">
    <property type="term" value="C:ciliary basal body"/>
    <property type="evidence" value="ECO:0007669"/>
    <property type="project" value="TreeGrafter"/>
</dbReference>
<dbReference type="KEGG" id="pgut:117676606"/>
<evidence type="ECO:0000256" key="4">
    <source>
        <dbReference type="SAM" id="MobiDB-lite"/>
    </source>
</evidence>
<dbReference type="Proteomes" id="UP001652622">
    <property type="component" value="Unplaced"/>
</dbReference>
<keyword evidence="2" id="KW-0547">Nucleotide-binding</keyword>
<gene>
    <name evidence="6" type="primary">TTLL11</name>
</gene>
<evidence type="ECO:0000256" key="2">
    <source>
        <dbReference type="ARBA" id="ARBA00022741"/>
    </source>
</evidence>
<feature type="compositionally biased region" description="Acidic residues" evidence="4">
    <location>
        <begin position="396"/>
        <end position="405"/>
    </location>
</feature>
<evidence type="ECO:0000256" key="1">
    <source>
        <dbReference type="ARBA" id="ARBA00022598"/>
    </source>
</evidence>
<evidence type="ECO:0000313" key="6">
    <source>
        <dbReference type="RefSeq" id="XP_034292077.1"/>
    </source>
</evidence>
<dbReference type="Pfam" id="PF03133">
    <property type="entry name" value="TTL"/>
    <property type="match status" value="1"/>
</dbReference>
<dbReference type="PANTHER" id="PTHR12241:SF154">
    <property type="entry name" value="TUBULIN POLYGLUTAMYLASE TTLL11"/>
    <property type="match status" value="1"/>
</dbReference>
<sequence>MAIHLFVHSLWQFPASHTPLLFKHAWKGWGFQLLFFFVKLKRLVLMFHVNTSSFPFGRRLPCDIYWHAVSFHDNVIYSGQVNKFPGMTEMTRKVNLSRAMRTMQELFPEEYNFYPRSWILPEEFAIFLTEVNLMKENNPRWKPTFIVKPDGGCQGDGIYLVKGPTEIRLMGNLQSRPAVVQEYMAKPFLIDKLKFDIRLYVLLKSLDPLEVYVAKDGLCRFCTEPYQEPSLKNLHQVYMHLTNYALNIHSGNFVHSDSGNTGSKRTFSSILGKLACSGVNIRKLWSDIISLVIKTVIAIVPELKVFYQSDIPTGKPGPSCFQILGFDILLMKNLKPILLEVNANPSMKIEHEQEVSPGVTQYIPSPVDEEVKVAVIRDTLRLVDPHKKKKKQQQQQEEEEEEEPAEQPSAELVELAAQDEESFFQEELENKPELGESPPPEAKPPAVCLKEVFPKYAKQFSYLRLVERIAALFIRFLGVKGTTKLGPTGFRMFIRNSKISNSGFSMAAGDILYIDITRRGIGPSMDQREAGMSLQAFVEAICLLAQRRYKSLSLHEQVELLLDFCEYNLAVLDEKRLACSRSLSTTQATLVTCPQDGLQLSPATPGSAAFQRTQKFVDCRSSQP</sequence>
<name>A0A6P9D8R7_PANGU</name>
<dbReference type="AlphaFoldDB" id="A0A6P9D8R7"/>
<dbReference type="GO" id="GO:0070740">
    <property type="term" value="F:tubulin-glutamic acid ligase activity"/>
    <property type="evidence" value="ECO:0007669"/>
    <property type="project" value="TreeGrafter"/>
</dbReference>
<keyword evidence="1" id="KW-0436">Ligase</keyword>
<evidence type="ECO:0000256" key="3">
    <source>
        <dbReference type="ARBA" id="ARBA00022840"/>
    </source>
</evidence>
<dbReference type="PANTHER" id="PTHR12241">
    <property type="entry name" value="TUBULIN POLYGLUTAMYLASE"/>
    <property type="match status" value="1"/>
</dbReference>
<proteinExistence type="predicted"/>
<dbReference type="GO" id="GO:0015631">
    <property type="term" value="F:tubulin binding"/>
    <property type="evidence" value="ECO:0007669"/>
    <property type="project" value="TreeGrafter"/>
</dbReference>
<protein>
    <submittedName>
        <fullName evidence="6">Tubulin polyglutamylase TTLL11 isoform X1</fullName>
    </submittedName>
</protein>
<keyword evidence="5" id="KW-1185">Reference proteome</keyword>
<dbReference type="CTD" id="158135"/>
<accession>A0A6P9D8R7</accession>
<dbReference type="Gene3D" id="3.30.470.20">
    <property type="entry name" value="ATP-grasp fold, B domain"/>
    <property type="match status" value="1"/>
</dbReference>
<dbReference type="SUPFAM" id="SSF56059">
    <property type="entry name" value="Glutathione synthetase ATP-binding domain-like"/>
    <property type="match status" value="1"/>
</dbReference>
<feature type="region of interest" description="Disordered" evidence="4">
    <location>
        <begin position="386"/>
        <end position="409"/>
    </location>
</feature>
<dbReference type="GeneID" id="117676606"/>
<dbReference type="RefSeq" id="XP_034292077.1">
    <property type="nucleotide sequence ID" value="XM_034436186.2"/>
</dbReference>
<dbReference type="OMA" id="FRMMARR"/>